<accession>A0A481W6U8</accession>
<gene>
    <name evidence="1" type="ORF">PSA21_57</name>
</gene>
<proteinExistence type="predicted"/>
<evidence type="ECO:0000313" key="1">
    <source>
        <dbReference type="EMBL" id="QBJ02947.1"/>
    </source>
</evidence>
<evidence type="ECO:0000313" key="2">
    <source>
        <dbReference type="Proteomes" id="UP000294134"/>
    </source>
</evidence>
<dbReference type="Proteomes" id="UP000294134">
    <property type="component" value="Segment"/>
</dbReference>
<protein>
    <submittedName>
        <fullName evidence="1">Uncharacterized protein</fullName>
    </submittedName>
</protein>
<organism evidence="1 2">
    <name type="scientific">Pseudomonas phage Psa21</name>
    <dbReference type="NCBI Taxonomy" id="2530023"/>
    <lineage>
        <taxon>Viruses</taxon>
        <taxon>Duplodnaviria</taxon>
        <taxon>Heunggongvirae</taxon>
        <taxon>Uroviricota</taxon>
        <taxon>Caudoviricetes</taxon>
        <taxon>Chimalliviridae</taxon>
        <taxon>Tepukevirus</taxon>
        <taxon>Tepukevirus Psa21</taxon>
    </lineage>
</organism>
<keyword evidence="2" id="KW-1185">Reference proteome</keyword>
<reference evidence="1 2" key="1">
    <citation type="submission" date="2019-02" db="EMBL/GenBank/DDBJ databases">
        <authorList>
            <person name="Frampton R.A."/>
            <person name="Wojtus J.K."/>
            <person name="Fineran P.C."/>
            <person name="Hendrickson H.L."/>
        </authorList>
    </citation>
    <scope>NUCLEOTIDE SEQUENCE [LARGE SCALE GENOMIC DNA]</scope>
</reference>
<sequence>MRHGGLASPRNTVYLLLGGMLISTSRLHHRKFLITSRLWQVINTHKRQTFRVHALAIELVCCSKLVGAGITFKLSVLPRA</sequence>
<dbReference type="EMBL" id="MK552327">
    <property type="protein sequence ID" value="QBJ02947.1"/>
    <property type="molecule type" value="Genomic_DNA"/>
</dbReference>
<name>A0A481W6U8_9CAUD</name>